<dbReference type="KEGG" id="mhw:ACT01_04805"/>
<dbReference type="InterPro" id="IPR018211">
    <property type="entry name" value="ADH_Fe_CS"/>
</dbReference>
<dbReference type="CDD" id="cd08180">
    <property type="entry name" value="PDD"/>
    <property type="match status" value="1"/>
</dbReference>
<dbReference type="Proteomes" id="UP001605989">
    <property type="component" value="Unassembled WGS sequence"/>
</dbReference>
<dbReference type="Gene3D" id="1.20.1090.10">
    <property type="entry name" value="Dehydroquinate synthase-like - alpha domain"/>
    <property type="match status" value="1"/>
</dbReference>
<organism evidence="7 8">
    <name type="scientific">Megasphaera hexanoica</name>
    <dbReference type="NCBI Taxonomy" id="1675036"/>
    <lineage>
        <taxon>Bacteria</taxon>
        <taxon>Bacillati</taxon>
        <taxon>Bacillota</taxon>
        <taxon>Negativicutes</taxon>
        <taxon>Veillonellales</taxon>
        <taxon>Veillonellaceae</taxon>
        <taxon>Megasphaera</taxon>
    </lineage>
</organism>
<evidence type="ECO:0000259" key="4">
    <source>
        <dbReference type="Pfam" id="PF00465"/>
    </source>
</evidence>
<dbReference type="Gene3D" id="3.40.50.1970">
    <property type="match status" value="1"/>
</dbReference>
<name>A0A848BRS1_9FIRM</name>
<dbReference type="AlphaFoldDB" id="A0A848BRS1"/>
<dbReference type="Pfam" id="PF00465">
    <property type="entry name" value="Fe-ADH"/>
    <property type="match status" value="1"/>
</dbReference>
<dbReference type="OrthoDB" id="9804734at2"/>
<evidence type="ECO:0000256" key="1">
    <source>
        <dbReference type="ARBA" id="ARBA00007358"/>
    </source>
</evidence>
<dbReference type="FunFam" id="3.40.50.1970:FF:000003">
    <property type="entry name" value="Alcohol dehydrogenase, iron-containing"/>
    <property type="match status" value="1"/>
</dbReference>
<reference evidence="6 9" key="2">
    <citation type="submission" date="2024-10" db="EMBL/GenBank/DDBJ databases">
        <authorList>
            <person name="Sang B.-I."/>
            <person name="Prabhaharan D."/>
        </authorList>
    </citation>
    <scope>NUCLEOTIDE SEQUENCE [LARGE SCALE GENOMIC DNA]</scope>
    <source>
        <strain evidence="6 9">MH</strain>
    </source>
</reference>
<feature type="domain" description="Fe-containing alcohol dehydrogenase-like C-terminal" evidence="5">
    <location>
        <begin position="175"/>
        <end position="378"/>
    </location>
</feature>
<evidence type="ECO:0000313" key="8">
    <source>
        <dbReference type="Proteomes" id="UP000591071"/>
    </source>
</evidence>
<dbReference type="EMBL" id="JABAFG010000010">
    <property type="protein sequence ID" value="NME28402.1"/>
    <property type="molecule type" value="Genomic_DNA"/>
</dbReference>
<dbReference type="EMBL" id="JBIEKR010000005">
    <property type="protein sequence ID" value="MFG6272982.1"/>
    <property type="molecule type" value="Genomic_DNA"/>
</dbReference>
<evidence type="ECO:0000256" key="3">
    <source>
        <dbReference type="ARBA" id="ARBA00023027"/>
    </source>
</evidence>
<dbReference type="GO" id="GO:0004022">
    <property type="term" value="F:alcohol dehydrogenase (NAD+) activity"/>
    <property type="evidence" value="ECO:0007669"/>
    <property type="project" value="TreeGrafter"/>
</dbReference>
<evidence type="ECO:0000313" key="6">
    <source>
        <dbReference type="EMBL" id="MFG6272982.1"/>
    </source>
</evidence>
<protein>
    <submittedName>
        <fullName evidence="6">1-propanol dehydrogenase PduQ</fullName>
        <ecNumber evidence="6">1.1.-.-</ecNumber>
    </submittedName>
    <submittedName>
        <fullName evidence="7">Iron-containing alcohol dehydrogenase</fullName>
    </submittedName>
</protein>
<feature type="domain" description="Alcohol dehydrogenase iron-type/glycerol dehydrogenase GldA" evidence="4">
    <location>
        <begin position="8"/>
        <end position="162"/>
    </location>
</feature>
<accession>A0A848BRS1</accession>
<keyword evidence="3" id="KW-0520">NAD</keyword>
<evidence type="ECO:0000313" key="7">
    <source>
        <dbReference type="EMBL" id="NME28402.1"/>
    </source>
</evidence>
<comment type="similarity">
    <text evidence="1">Belongs to the iron-containing alcohol dehydrogenase family.</text>
</comment>
<keyword evidence="2 6" id="KW-0560">Oxidoreductase</keyword>
<dbReference type="InterPro" id="IPR001670">
    <property type="entry name" value="ADH_Fe/GldA"/>
</dbReference>
<evidence type="ECO:0000313" key="9">
    <source>
        <dbReference type="Proteomes" id="UP001605989"/>
    </source>
</evidence>
<keyword evidence="9" id="KW-1185">Reference proteome</keyword>
<dbReference type="InterPro" id="IPR039697">
    <property type="entry name" value="Alcohol_dehydrogenase_Fe"/>
</dbReference>
<reference evidence="7 8" key="1">
    <citation type="submission" date="2020-04" db="EMBL/GenBank/DDBJ databases">
        <authorList>
            <person name="Hitch T.C.A."/>
            <person name="Wylensek D."/>
            <person name="Clavel T."/>
        </authorList>
    </citation>
    <scope>NUCLEOTIDE SEQUENCE [LARGE SCALE GENOMIC DNA]</scope>
    <source>
        <strain evidence="7 8">Oil-RF-744-FAT-WT-6-1</strain>
    </source>
</reference>
<dbReference type="PANTHER" id="PTHR11496:SF102">
    <property type="entry name" value="ALCOHOL DEHYDROGENASE 4"/>
    <property type="match status" value="1"/>
</dbReference>
<dbReference type="PANTHER" id="PTHR11496">
    <property type="entry name" value="ALCOHOL DEHYDROGENASE"/>
    <property type="match status" value="1"/>
</dbReference>
<gene>
    <name evidence="6" type="ORF">ACGTZG_07245</name>
    <name evidence="7" type="ORF">HF872_07165</name>
</gene>
<dbReference type="PROSITE" id="PS00913">
    <property type="entry name" value="ADH_IRON_1"/>
    <property type="match status" value="1"/>
</dbReference>
<evidence type="ECO:0000256" key="2">
    <source>
        <dbReference type="ARBA" id="ARBA00023002"/>
    </source>
</evidence>
<proteinExistence type="inferred from homology"/>
<dbReference type="InterPro" id="IPR056798">
    <property type="entry name" value="ADH_Fe_C"/>
</dbReference>
<dbReference type="Proteomes" id="UP000591071">
    <property type="component" value="Unassembled WGS sequence"/>
</dbReference>
<sequence length="378" mass="41352">MKEFEIKPRIYFDEGSLEYLREVKSKNAFILSDGIMEKLGYLKQAVDFLESAGVQCDVYTNIKPEPDLLAVMDSLEHYMVHQGHTVIALGGGSAMDTAKAMIYFLHQAVSKTGKSFNKPQFIAIPTTSGTGSEVTDFSVITINGKKTALIDDLMAPDIAILDSTCTRSLPPQVIADTGLDALVHAVEAYVSNKATDCTDALAEKAVYILCHNLVRFYRNSEDKDARECIQRASCLAGMAFTNANLGITHSMAHAFGGTFHLSHGRSNALLMEKVIEYNANLKDTSDQQVAAKYGQLARILGLPARTTREGYVNFLQAVRQLKRDLHIPASIRAAGIQEEAFMAATGKMAEQALADRCTPSNPRTPAKEDIIAIYKAAY</sequence>
<evidence type="ECO:0000259" key="5">
    <source>
        <dbReference type="Pfam" id="PF25137"/>
    </source>
</evidence>
<comment type="caution">
    <text evidence="7">The sequence shown here is derived from an EMBL/GenBank/DDBJ whole genome shotgun (WGS) entry which is preliminary data.</text>
</comment>
<dbReference type="Pfam" id="PF25137">
    <property type="entry name" value="ADH_Fe_C"/>
    <property type="match status" value="1"/>
</dbReference>
<dbReference type="SUPFAM" id="SSF56796">
    <property type="entry name" value="Dehydroquinate synthase-like"/>
    <property type="match status" value="1"/>
</dbReference>
<dbReference type="GO" id="GO:0046872">
    <property type="term" value="F:metal ion binding"/>
    <property type="evidence" value="ECO:0007669"/>
    <property type="project" value="InterPro"/>
</dbReference>
<dbReference type="FunFam" id="1.20.1090.10:FF:000001">
    <property type="entry name" value="Aldehyde-alcohol dehydrogenase"/>
    <property type="match status" value="1"/>
</dbReference>
<dbReference type="RefSeq" id="WP_059076747.1">
    <property type="nucleotide sequence ID" value="NZ_CP011940.1"/>
</dbReference>
<dbReference type="EC" id="1.1.-.-" evidence="6"/>